<feature type="non-terminal residue" evidence="1">
    <location>
        <position position="1"/>
    </location>
</feature>
<gene>
    <name evidence="1" type="ORF">AMORRO_LOCUS17414</name>
</gene>
<name>A0A9N9JIA9_9GLOM</name>
<reference evidence="1" key="1">
    <citation type="submission" date="2021-06" db="EMBL/GenBank/DDBJ databases">
        <authorList>
            <person name="Kallberg Y."/>
            <person name="Tangrot J."/>
            <person name="Rosling A."/>
        </authorList>
    </citation>
    <scope>NUCLEOTIDE SEQUENCE</scope>
    <source>
        <strain evidence="1">CL551</strain>
    </source>
</reference>
<accession>A0A9N9JIA9</accession>
<protein>
    <submittedName>
        <fullName evidence="1">75_t:CDS:1</fullName>
    </submittedName>
</protein>
<proteinExistence type="predicted"/>
<dbReference type="EMBL" id="CAJVPV010053602">
    <property type="protein sequence ID" value="CAG8782155.1"/>
    <property type="molecule type" value="Genomic_DNA"/>
</dbReference>
<organism evidence="1 2">
    <name type="scientific">Acaulospora morrowiae</name>
    <dbReference type="NCBI Taxonomy" id="94023"/>
    <lineage>
        <taxon>Eukaryota</taxon>
        <taxon>Fungi</taxon>
        <taxon>Fungi incertae sedis</taxon>
        <taxon>Mucoromycota</taxon>
        <taxon>Glomeromycotina</taxon>
        <taxon>Glomeromycetes</taxon>
        <taxon>Diversisporales</taxon>
        <taxon>Acaulosporaceae</taxon>
        <taxon>Acaulospora</taxon>
    </lineage>
</organism>
<dbReference type="AlphaFoldDB" id="A0A9N9JIA9"/>
<dbReference type="Gene3D" id="3.30.710.10">
    <property type="entry name" value="Potassium Channel Kv1.1, Chain A"/>
    <property type="match status" value="1"/>
</dbReference>
<dbReference type="InterPro" id="IPR011333">
    <property type="entry name" value="SKP1/BTB/POZ_sf"/>
</dbReference>
<evidence type="ECO:0000313" key="2">
    <source>
        <dbReference type="Proteomes" id="UP000789342"/>
    </source>
</evidence>
<comment type="caution">
    <text evidence="1">The sequence shown here is derived from an EMBL/GenBank/DDBJ whole genome shotgun (WGS) entry which is preliminary data.</text>
</comment>
<evidence type="ECO:0000313" key="1">
    <source>
        <dbReference type="EMBL" id="CAG8782155.1"/>
    </source>
</evidence>
<dbReference type="Proteomes" id="UP000789342">
    <property type="component" value="Unassembled WGS sequence"/>
</dbReference>
<feature type="non-terminal residue" evidence="1">
    <location>
        <position position="68"/>
    </location>
</feature>
<sequence>LFENSNEHNVIIEVGEAPFNKTYKTHSVILCYRCPFLYRELQRISCNKGEIKFISKKHIPIKAFDSII</sequence>
<dbReference type="OrthoDB" id="2355365at2759"/>
<keyword evidence="2" id="KW-1185">Reference proteome</keyword>